<evidence type="ECO:0000313" key="9">
    <source>
        <dbReference type="EMBL" id="MBB3103135.1"/>
    </source>
</evidence>
<dbReference type="InterPro" id="IPR058130">
    <property type="entry name" value="PEA_transf_C"/>
</dbReference>
<sequence>MFLFFWYFSGVTQLLILLSDSAGFTGFRQSALVSTLWMIPLILFPARMRWLAAMIGIPLWICSLAGFGYFLVYGQEFSQSVIFIMFESNQSEASEYLMQYFAWWMVPLFIGYGLGAWLLWRKLRPVYLPWPKAIFACLLLFTLSLGYTVTRQLIINADSHRALDKIEDRLEPATPWQLIVGYHQYRQQLSNMQAMLKNKNSVAPVKHLSDARAGLPSTLVLVIGESTNRQRMSLYGYPRQTTPNLDRLRNQLDVFDNVVTPRPYTIEALQQILTFADQENPDRYLTTPSVVNLMKQAGYKTFWITNQQTMTKRNTMLTTLSQEADKQVYLNNNREQNARQYDDDVLKPFDNVLADPALRKFVVVHLLGTHMNYQYRYPPEYEFFTDRRGVPPNVTDHQLSTYNSYDNAVRFNDQVVSTLIEHFAATKPDGFLLYLSDHGEAVFDPDHPDVLGRSEGAPTAPMYTVPFIIWRSPSWKAHQQLDLASMTSRPYSSAHFIHTWANLAGLHFDELDYSKSLVSTQYQVHPLLIGNPEHPKNLIDFSEISPGLSQPLAREKEIAKSARRKTINSHL</sequence>
<dbReference type="EMBL" id="JACHXI010000005">
    <property type="protein sequence ID" value="MBB3103135.1"/>
    <property type="molecule type" value="Genomic_DNA"/>
</dbReference>
<dbReference type="InterPro" id="IPR017850">
    <property type="entry name" value="Alkaline_phosphatase_core_sf"/>
</dbReference>
<dbReference type="InterPro" id="IPR040423">
    <property type="entry name" value="PEA_transferase"/>
</dbReference>
<reference evidence="9 10" key="1">
    <citation type="submission" date="2020-08" db="EMBL/GenBank/DDBJ databases">
        <title>Genomic Encyclopedia of Type Strains, Phase III (KMG-III): the genomes of soil and plant-associated and newly described type strains.</title>
        <authorList>
            <person name="Whitman W."/>
        </authorList>
    </citation>
    <scope>NUCLEOTIDE SEQUENCE [LARGE SCALE GENOMIC DNA]</scope>
    <source>
        <strain evidence="9 10">CECT 4462</strain>
    </source>
</reference>
<protein>
    <submittedName>
        <fullName evidence="9">Heptose-I-phosphate ethanolaminephosphotransferase</fullName>
        <ecNumber evidence="9">2.7.8.-</ecNumber>
    </submittedName>
</protein>
<evidence type="ECO:0000256" key="4">
    <source>
        <dbReference type="ARBA" id="ARBA00022692"/>
    </source>
</evidence>
<dbReference type="SUPFAM" id="SSF53649">
    <property type="entry name" value="Alkaline phosphatase-like"/>
    <property type="match status" value="1"/>
</dbReference>
<dbReference type="AlphaFoldDB" id="A0A839T5D2"/>
<dbReference type="GO" id="GO:0005886">
    <property type="term" value="C:plasma membrane"/>
    <property type="evidence" value="ECO:0007669"/>
    <property type="project" value="UniProtKB-SubCell"/>
</dbReference>
<keyword evidence="5 7" id="KW-1133">Transmembrane helix</keyword>
<dbReference type="Gene3D" id="3.40.720.10">
    <property type="entry name" value="Alkaline Phosphatase, subunit A"/>
    <property type="match status" value="1"/>
</dbReference>
<dbReference type="PANTHER" id="PTHR30443">
    <property type="entry name" value="INNER MEMBRANE PROTEIN"/>
    <property type="match status" value="1"/>
</dbReference>
<feature type="domain" description="Sulfatase N-terminal" evidence="8">
    <location>
        <begin position="218"/>
        <end position="505"/>
    </location>
</feature>
<dbReference type="EC" id="2.7.8.-" evidence="9"/>
<dbReference type="NCBIfam" id="NF007933">
    <property type="entry name" value="PRK10649.1"/>
    <property type="match status" value="1"/>
</dbReference>
<dbReference type="CDD" id="cd16017">
    <property type="entry name" value="LptA"/>
    <property type="match status" value="1"/>
</dbReference>
<accession>A0A839T5D2</accession>
<keyword evidence="2" id="KW-1003">Cell membrane</keyword>
<keyword evidence="3 9" id="KW-0808">Transferase</keyword>
<dbReference type="InterPro" id="IPR000917">
    <property type="entry name" value="Sulfatase_N"/>
</dbReference>
<dbReference type="Pfam" id="PF00884">
    <property type="entry name" value="Sulfatase"/>
    <property type="match status" value="1"/>
</dbReference>
<evidence type="ECO:0000259" key="8">
    <source>
        <dbReference type="Pfam" id="PF00884"/>
    </source>
</evidence>
<gene>
    <name evidence="9" type="ORF">FHR87_001530</name>
</gene>
<name>A0A839T5D2_AZOMA</name>
<organism evidence="9 10">
    <name type="scientific">Azomonas macrocytogenes</name>
    <name type="common">Azotobacter macrocytogenes</name>
    <dbReference type="NCBI Taxonomy" id="69962"/>
    <lineage>
        <taxon>Bacteria</taxon>
        <taxon>Pseudomonadati</taxon>
        <taxon>Pseudomonadota</taxon>
        <taxon>Gammaproteobacteria</taxon>
        <taxon>Pseudomonadales</taxon>
        <taxon>Pseudomonadaceae</taxon>
        <taxon>Azomonas</taxon>
    </lineage>
</organism>
<evidence type="ECO:0000256" key="5">
    <source>
        <dbReference type="ARBA" id="ARBA00022989"/>
    </source>
</evidence>
<evidence type="ECO:0000256" key="6">
    <source>
        <dbReference type="ARBA" id="ARBA00023136"/>
    </source>
</evidence>
<comment type="subcellular location">
    <subcellularLocation>
        <location evidence="1">Cell membrane</location>
        <topology evidence="1">Multi-pass membrane protein</topology>
    </subcellularLocation>
</comment>
<dbReference type="PANTHER" id="PTHR30443:SF2">
    <property type="entry name" value="PHOSPHOETHANOLAMINE TRANSFERASE EPTC"/>
    <property type="match status" value="1"/>
</dbReference>
<feature type="transmembrane region" description="Helical" evidence="7">
    <location>
        <begin position="48"/>
        <end position="72"/>
    </location>
</feature>
<keyword evidence="10" id="KW-1185">Reference proteome</keyword>
<feature type="transmembrane region" description="Helical" evidence="7">
    <location>
        <begin position="132"/>
        <end position="149"/>
    </location>
</feature>
<evidence type="ECO:0000256" key="7">
    <source>
        <dbReference type="SAM" id="Phobius"/>
    </source>
</evidence>
<proteinExistence type="predicted"/>
<evidence type="ECO:0000313" key="10">
    <source>
        <dbReference type="Proteomes" id="UP000549250"/>
    </source>
</evidence>
<dbReference type="Proteomes" id="UP000549250">
    <property type="component" value="Unassembled WGS sequence"/>
</dbReference>
<dbReference type="GO" id="GO:0016776">
    <property type="term" value="F:phosphotransferase activity, phosphate group as acceptor"/>
    <property type="evidence" value="ECO:0007669"/>
    <property type="project" value="TreeGrafter"/>
</dbReference>
<evidence type="ECO:0000256" key="2">
    <source>
        <dbReference type="ARBA" id="ARBA00022475"/>
    </source>
</evidence>
<feature type="transmembrane region" description="Helical" evidence="7">
    <location>
        <begin position="101"/>
        <end position="120"/>
    </location>
</feature>
<evidence type="ECO:0000256" key="3">
    <source>
        <dbReference type="ARBA" id="ARBA00022679"/>
    </source>
</evidence>
<evidence type="ECO:0000256" key="1">
    <source>
        <dbReference type="ARBA" id="ARBA00004651"/>
    </source>
</evidence>
<keyword evidence="6 7" id="KW-0472">Membrane</keyword>
<keyword evidence="4 7" id="KW-0812">Transmembrane</keyword>
<dbReference type="GO" id="GO:0009244">
    <property type="term" value="P:lipopolysaccharide core region biosynthetic process"/>
    <property type="evidence" value="ECO:0007669"/>
    <property type="project" value="TreeGrafter"/>
</dbReference>
<comment type="caution">
    <text evidence="9">The sequence shown here is derived from an EMBL/GenBank/DDBJ whole genome shotgun (WGS) entry which is preliminary data.</text>
</comment>